<dbReference type="InterPro" id="IPR011043">
    <property type="entry name" value="Gal_Oxase/kelch_b-propeller"/>
</dbReference>
<evidence type="ECO:0000313" key="5">
    <source>
        <dbReference type="Proteomes" id="UP000230605"/>
    </source>
</evidence>
<gene>
    <name evidence="3" type="ORF">CB0940_03166</name>
    <name evidence="4" type="ORF">RHO25_004953</name>
</gene>
<dbReference type="AlphaFoldDB" id="A0A2G5I3J6"/>
<keyword evidence="6" id="KW-1185">Reference proteome</keyword>
<dbReference type="Pfam" id="PF09118">
    <property type="entry name" value="GO-like_E_set"/>
    <property type="match status" value="1"/>
</dbReference>
<evidence type="ECO:0000259" key="2">
    <source>
        <dbReference type="Pfam" id="PF09118"/>
    </source>
</evidence>
<dbReference type="OrthoDB" id="2019572at2759"/>
<feature type="domain" description="Galactose oxidase-like Early set" evidence="2">
    <location>
        <begin position="414"/>
        <end position="510"/>
    </location>
</feature>
<reference evidence="4 6" key="2">
    <citation type="submission" date="2023-09" db="EMBL/GenBank/DDBJ databases">
        <title>Complete-Gapless Cercospora beticola genome.</title>
        <authorList>
            <person name="Wyatt N.A."/>
            <person name="Spanner R.E."/>
            <person name="Bolton M.D."/>
        </authorList>
    </citation>
    <scope>NUCLEOTIDE SEQUENCE [LARGE SCALE GENOMIC DNA]</scope>
    <source>
        <strain evidence="4">Cb09-40</strain>
    </source>
</reference>
<dbReference type="Proteomes" id="UP001302367">
    <property type="component" value="Chromosome 3"/>
</dbReference>
<dbReference type="Gene3D" id="2.130.10.80">
    <property type="entry name" value="Galactose oxidase/kelch, beta-propeller"/>
    <property type="match status" value="1"/>
</dbReference>
<dbReference type="SUPFAM" id="SSF50965">
    <property type="entry name" value="Galactose oxidase, central domain"/>
    <property type="match status" value="1"/>
</dbReference>
<sequence>MPFTRSGAAIACLATAFELVAAQGGPGSWGPSIPFPIVTVSGAIAPDTGNLIVWSSRDRDWSGDGNVGQTFSAEYNWRTGAVNERLVSQTNHDMFCSGVSMGHQGDILVTGGSSATRSSFHDWRTPDVWKPGPELKIPRGYQTQTTLSDGRMFLIGGSWSSMTAGWWTGVNGGKHSEIWDPSTNAWELLPGIPVDPILTDDWAGLYRSDNHAWLHTWKDGSVFHAGPSKRMNWFYTNGEGSHAPAGERDGVDAMCGFSVMYDAVAGKILSGGGAPSYEESAAITNSHITTINEASGIAQVKQLKGLNRGRIFGDGILLPTGHVLTTGGMSWGKVYTDATAVTVPEIWDPVTEEWTELADELTPRTYHSIGVLLQDGTVFSGGGGLCGVVCVNGINHFDGKIFTPPYLSGGEGTRPTIDSTSTQDVPVGGTLIATLGANPDNATFSLVRLSTVTHVVNTDQRRVPLTPVARKGNSYTLQLPGDAGVLLPGYWYLFAISSAGVPSVAQIIKVHI</sequence>
<evidence type="ECO:0000313" key="3">
    <source>
        <dbReference type="EMBL" id="PIA99062.1"/>
    </source>
</evidence>
<proteinExistence type="predicted"/>
<reference evidence="3 5" key="1">
    <citation type="submission" date="2015-10" db="EMBL/GenBank/DDBJ databases">
        <title>The cercosporin biosynthetic gene cluster was horizontally transferred to several fungal lineages and shown to be expanded in Cercospora beticola based on microsynteny with recipient genomes.</title>
        <authorList>
            <person name="De Jonge R."/>
            <person name="Ebert M.K."/>
            <person name="Suttle J.C."/>
            <person name="Jurick Ii W.M."/>
            <person name="Secor G.A."/>
            <person name="Thomma B.P."/>
            <person name="Van De Peer Y."/>
            <person name="Bolton M.D."/>
        </authorList>
    </citation>
    <scope>NUCLEOTIDE SEQUENCE [LARGE SCALE GENOMIC DNA]</scope>
    <source>
        <strain evidence="3 5">09-40</strain>
    </source>
</reference>
<dbReference type="InterPro" id="IPR014756">
    <property type="entry name" value="Ig_E-set"/>
</dbReference>
<feature type="chain" id="PRO_5013720801" evidence="1">
    <location>
        <begin position="23"/>
        <end position="512"/>
    </location>
</feature>
<accession>A0A2G5I3J6</accession>
<evidence type="ECO:0000256" key="1">
    <source>
        <dbReference type="SAM" id="SignalP"/>
    </source>
</evidence>
<dbReference type="EMBL" id="CP134186">
    <property type="protein sequence ID" value="WPB00334.1"/>
    <property type="molecule type" value="Genomic_DNA"/>
</dbReference>
<dbReference type="EMBL" id="LKMD01000101">
    <property type="protein sequence ID" value="PIA99062.1"/>
    <property type="molecule type" value="Genomic_DNA"/>
</dbReference>
<dbReference type="InterPro" id="IPR037293">
    <property type="entry name" value="Gal_Oxidase_central_sf"/>
</dbReference>
<dbReference type="SUPFAM" id="SSF81296">
    <property type="entry name" value="E set domains"/>
    <property type="match status" value="1"/>
</dbReference>
<organism evidence="3 5">
    <name type="scientific">Cercospora beticola</name>
    <name type="common">Sugarbeet leaf spot fungus</name>
    <dbReference type="NCBI Taxonomy" id="122368"/>
    <lineage>
        <taxon>Eukaryota</taxon>
        <taxon>Fungi</taxon>
        <taxon>Dikarya</taxon>
        <taxon>Ascomycota</taxon>
        <taxon>Pezizomycotina</taxon>
        <taxon>Dothideomycetes</taxon>
        <taxon>Dothideomycetidae</taxon>
        <taxon>Mycosphaerellales</taxon>
        <taxon>Mycosphaerellaceae</taxon>
        <taxon>Cercospora</taxon>
    </lineage>
</organism>
<dbReference type="CDD" id="cd02851">
    <property type="entry name" value="E_set_GO_C"/>
    <property type="match status" value="1"/>
</dbReference>
<feature type="signal peptide" evidence="1">
    <location>
        <begin position="1"/>
        <end position="22"/>
    </location>
</feature>
<name>A0A2G5I3J6_CERBT</name>
<dbReference type="Proteomes" id="UP000230605">
    <property type="component" value="Chromosome 3"/>
</dbReference>
<dbReference type="PANTHER" id="PTHR32208">
    <property type="entry name" value="SECRETED PROTEIN-RELATED"/>
    <property type="match status" value="1"/>
</dbReference>
<evidence type="ECO:0000313" key="6">
    <source>
        <dbReference type="Proteomes" id="UP001302367"/>
    </source>
</evidence>
<dbReference type="Gene3D" id="2.60.40.10">
    <property type="entry name" value="Immunoglobulins"/>
    <property type="match status" value="1"/>
</dbReference>
<evidence type="ECO:0000313" key="4">
    <source>
        <dbReference type="EMBL" id="WPB00334.1"/>
    </source>
</evidence>
<keyword evidence="1" id="KW-0732">Signal</keyword>
<dbReference type="InterPro" id="IPR013783">
    <property type="entry name" value="Ig-like_fold"/>
</dbReference>
<dbReference type="PANTHER" id="PTHR32208:SF56">
    <property type="entry name" value="GALACTOSE OXIDASE-RELATED"/>
    <property type="match status" value="1"/>
</dbReference>
<protein>
    <submittedName>
        <fullName evidence="3">Galactose oxidase</fullName>
    </submittedName>
</protein>
<dbReference type="InterPro" id="IPR015202">
    <property type="entry name" value="GO-like_E_set"/>
</dbReference>